<keyword evidence="3" id="KW-0175">Coiled coil</keyword>
<evidence type="ECO:0000256" key="4">
    <source>
        <dbReference type="SAM" id="MobiDB-lite"/>
    </source>
</evidence>
<dbReference type="InterPro" id="IPR047173">
    <property type="entry name" value="STRAD_A/B-like"/>
</dbReference>
<dbReference type="EMBL" id="VRMN01000002">
    <property type="protein sequence ID" value="KAA8497323.1"/>
    <property type="molecule type" value="Genomic_DNA"/>
</dbReference>
<sequence length="816" mass="87549">MASPSPNQRKMYPSDALHYELREQIGQGSTATVYRAWCDATKEEVAIKVYDLEVFQASLEEIGKEIQVMSLSSHPNVLPYSVSFVHGHDLWVVMPLLTGGSVLSLVKNMFHKGLDENLAQYILHEALRGLEYFHSQGQMHRDIKAGNILLDSKGNVMLSDYGVMGWMVEGGLERKVRQTFVGTPCWMAPEVMEQVHGYDYKADIWSFGITAIEIAQGSAPYMNYPPMKVLLLTLQNPPPSLEPHAAQKYSKGFREMLEFCLQKDPKKRPTAAQMLRHKYFKNVRKPANLPELIKQMPPLGSRAGTQRGLYQQLQKVAQGQKSGIWDLQMKGQGWDFDDENDANEADEDGQASGEQSASEGRTPNDADSSFGSSVTATATATAGLRQVQRINSQDAGGGGAVPTDRSGSDVRASAPGNLNIAGGTAATAPSAAPGPEPAPAHALASIHPVVVVTPSLPPLGPGGTPAAIPPHVPEQLSFNVNNVNAKDSAVTDGEDSSRSGAASRSIRKGRFFVSEMNLNNLSHSESGTSLHNAAAEGREVFANSDGNLRALETKASAPVSKPSPLVTASITPSHSKSGGPSDPLNPNLVVAGRTKPQSMERKQAIYANVGSAVSGPKEETYLHGIPMHMVAESKSVAVEPARKSRFAVKTVVDQEYFSSQPNTPDISVHGRKRFVVKDVPVGGDSELTTATSTTTTTLQKAVSELTGASKDASRPSSGERRSRFEVKDADTNLQDTHASHSVSRPDLTAGIVGASPTGKMDVLGLLSMLNDQVAELVRENQQLRHEVYVLRQEQQYSHLVQMGGNAPAGAGSGGTQ</sequence>
<dbReference type="PANTHER" id="PTHR48014">
    <property type="entry name" value="SERINE/THREONINE-PROTEIN KINASE FRAY2"/>
    <property type="match status" value="1"/>
</dbReference>
<dbReference type="GO" id="GO:0043539">
    <property type="term" value="F:protein serine/threonine kinase activator activity"/>
    <property type="evidence" value="ECO:0007669"/>
    <property type="project" value="InterPro"/>
</dbReference>
<dbReference type="OrthoDB" id="248923at2759"/>
<dbReference type="AlphaFoldDB" id="A0A5J4Z308"/>
<evidence type="ECO:0000313" key="7">
    <source>
        <dbReference type="Proteomes" id="UP000324585"/>
    </source>
</evidence>
<comment type="caution">
    <text evidence="6">The sequence shown here is derived from an EMBL/GenBank/DDBJ whole genome shotgun (WGS) entry which is preliminary data.</text>
</comment>
<feature type="compositionally biased region" description="Polar residues" evidence="4">
    <location>
        <begin position="352"/>
        <end position="374"/>
    </location>
</feature>
<protein>
    <submittedName>
        <fullName evidence="6">Serine/threonine-protein kinase OSR1</fullName>
    </submittedName>
</protein>
<reference evidence="7" key="1">
    <citation type="journal article" date="2019" name="Nat. Commun.">
        <title>Expansion of phycobilisome linker gene families in mesophilic red algae.</title>
        <authorList>
            <person name="Lee J."/>
            <person name="Kim D."/>
            <person name="Bhattacharya D."/>
            <person name="Yoon H.S."/>
        </authorList>
    </citation>
    <scope>NUCLEOTIDE SEQUENCE [LARGE SCALE GENOMIC DNA]</scope>
    <source>
        <strain evidence="7">CCMP 1328</strain>
    </source>
</reference>
<feature type="compositionally biased region" description="Basic and acidic residues" evidence="4">
    <location>
        <begin position="711"/>
        <end position="730"/>
    </location>
</feature>
<dbReference type="GO" id="GO:0005524">
    <property type="term" value="F:ATP binding"/>
    <property type="evidence" value="ECO:0007669"/>
    <property type="project" value="UniProtKB-UniRule"/>
</dbReference>
<dbReference type="GO" id="GO:0004672">
    <property type="term" value="F:protein kinase activity"/>
    <property type="evidence" value="ECO:0007669"/>
    <property type="project" value="InterPro"/>
</dbReference>
<evidence type="ECO:0000313" key="6">
    <source>
        <dbReference type="EMBL" id="KAA8497323.1"/>
    </source>
</evidence>
<feature type="domain" description="Protein kinase" evidence="5">
    <location>
        <begin position="19"/>
        <end position="280"/>
    </location>
</feature>
<feature type="compositionally biased region" description="Acidic residues" evidence="4">
    <location>
        <begin position="335"/>
        <end position="349"/>
    </location>
</feature>
<keyword evidence="7" id="KW-1185">Reference proteome</keyword>
<keyword evidence="6" id="KW-0808">Transferase</keyword>
<dbReference type="CDD" id="cd14686">
    <property type="entry name" value="bZIP"/>
    <property type="match status" value="1"/>
</dbReference>
<dbReference type="PROSITE" id="PS00107">
    <property type="entry name" value="PROTEIN_KINASE_ATP"/>
    <property type="match status" value="1"/>
</dbReference>
<dbReference type="Gene3D" id="3.30.200.20">
    <property type="entry name" value="Phosphorylase Kinase, domain 1"/>
    <property type="match status" value="1"/>
</dbReference>
<evidence type="ECO:0000256" key="2">
    <source>
        <dbReference type="PROSITE-ProRule" id="PRU10141"/>
    </source>
</evidence>
<proteinExistence type="inferred from homology"/>
<feature type="compositionally biased region" description="Low complexity" evidence="4">
    <location>
        <begin position="421"/>
        <end position="431"/>
    </location>
</feature>
<feature type="compositionally biased region" description="Polar residues" evidence="4">
    <location>
        <begin position="566"/>
        <end position="578"/>
    </location>
</feature>
<dbReference type="Gene3D" id="1.10.510.10">
    <property type="entry name" value="Transferase(Phosphotransferase) domain 1"/>
    <property type="match status" value="1"/>
</dbReference>
<feature type="region of interest" description="Disordered" evidence="4">
    <location>
        <begin position="705"/>
        <end position="742"/>
    </location>
</feature>
<feature type="region of interest" description="Disordered" evidence="4">
    <location>
        <begin position="553"/>
        <end position="586"/>
    </location>
</feature>
<feature type="region of interest" description="Disordered" evidence="4">
    <location>
        <begin position="331"/>
        <end position="440"/>
    </location>
</feature>
<dbReference type="SUPFAM" id="SSF56112">
    <property type="entry name" value="Protein kinase-like (PK-like)"/>
    <property type="match status" value="1"/>
</dbReference>
<dbReference type="SMART" id="SM00220">
    <property type="entry name" value="S_TKc"/>
    <property type="match status" value="1"/>
</dbReference>
<dbReference type="InterPro" id="IPR011009">
    <property type="entry name" value="Kinase-like_dom_sf"/>
</dbReference>
<feature type="compositionally biased region" description="Polar residues" evidence="4">
    <location>
        <begin position="731"/>
        <end position="742"/>
    </location>
</feature>
<keyword evidence="6" id="KW-0418">Kinase</keyword>
<dbReference type="PROSITE" id="PS50011">
    <property type="entry name" value="PROTEIN_KINASE_DOM"/>
    <property type="match status" value="1"/>
</dbReference>
<name>A0A5J4Z308_PORPP</name>
<organism evidence="6 7">
    <name type="scientific">Porphyridium purpureum</name>
    <name type="common">Red alga</name>
    <name type="synonym">Porphyridium cruentum</name>
    <dbReference type="NCBI Taxonomy" id="35688"/>
    <lineage>
        <taxon>Eukaryota</taxon>
        <taxon>Rhodophyta</taxon>
        <taxon>Bangiophyceae</taxon>
        <taxon>Porphyridiales</taxon>
        <taxon>Porphyridiaceae</taxon>
        <taxon>Porphyridium</taxon>
    </lineage>
</organism>
<evidence type="ECO:0000256" key="1">
    <source>
        <dbReference type="ARBA" id="ARBA00008874"/>
    </source>
</evidence>
<dbReference type="InterPro" id="IPR000719">
    <property type="entry name" value="Prot_kinase_dom"/>
</dbReference>
<feature type="coiled-coil region" evidence="3">
    <location>
        <begin position="766"/>
        <end position="793"/>
    </location>
</feature>
<keyword evidence="2" id="KW-0547">Nucleotide-binding</keyword>
<gene>
    <name evidence="6" type="ORF">FVE85_1052</name>
</gene>
<comment type="similarity">
    <text evidence="1">Belongs to the protein kinase superfamily. STE Ser/Thr protein kinase family. STE20 subfamily.</text>
</comment>
<dbReference type="InterPro" id="IPR017441">
    <property type="entry name" value="Protein_kinase_ATP_BS"/>
</dbReference>
<dbReference type="FunFam" id="1.10.510.10:FF:000947">
    <property type="entry name" value="serine/threonine-protein kinase OSR1"/>
    <property type="match status" value="1"/>
</dbReference>
<feature type="binding site" evidence="2">
    <location>
        <position position="48"/>
    </location>
    <ligand>
        <name>ATP</name>
        <dbReference type="ChEBI" id="CHEBI:30616"/>
    </ligand>
</feature>
<dbReference type="OMA" id="ICPNEAY"/>
<accession>A0A5J4Z308</accession>
<evidence type="ECO:0000259" key="5">
    <source>
        <dbReference type="PROSITE" id="PS50011"/>
    </source>
</evidence>
<evidence type="ECO:0000256" key="3">
    <source>
        <dbReference type="SAM" id="Coils"/>
    </source>
</evidence>
<dbReference type="PANTHER" id="PTHR48014:SF21">
    <property type="entry name" value="SERINE_THREONINE-PROTEIN KINASE FRAY2"/>
    <property type="match status" value="1"/>
</dbReference>
<dbReference type="Pfam" id="PF00069">
    <property type="entry name" value="Pkinase"/>
    <property type="match status" value="1"/>
</dbReference>
<dbReference type="Proteomes" id="UP000324585">
    <property type="component" value="Unassembled WGS sequence"/>
</dbReference>
<keyword evidence="2" id="KW-0067">ATP-binding</keyword>